<dbReference type="Proteomes" id="UP001215151">
    <property type="component" value="Unassembled WGS sequence"/>
</dbReference>
<keyword evidence="3" id="KW-1185">Reference proteome</keyword>
<reference evidence="2" key="1">
    <citation type="submission" date="2022-11" db="EMBL/GenBank/DDBJ databases">
        <title>Genome Sequence of Cubamyces cubensis.</title>
        <authorList>
            <person name="Buettner E."/>
        </authorList>
    </citation>
    <scope>NUCLEOTIDE SEQUENCE</scope>
    <source>
        <strain evidence="2">MPL-01</strain>
    </source>
</reference>
<gene>
    <name evidence="2" type="ORF">ONZ51_g3228</name>
</gene>
<organism evidence="2 3">
    <name type="scientific">Trametes cubensis</name>
    <dbReference type="NCBI Taxonomy" id="1111947"/>
    <lineage>
        <taxon>Eukaryota</taxon>
        <taxon>Fungi</taxon>
        <taxon>Dikarya</taxon>
        <taxon>Basidiomycota</taxon>
        <taxon>Agaricomycotina</taxon>
        <taxon>Agaricomycetes</taxon>
        <taxon>Polyporales</taxon>
        <taxon>Polyporaceae</taxon>
        <taxon>Trametes</taxon>
    </lineage>
</organism>
<feature type="region of interest" description="Disordered" evidence="1">
    <location>
        <begin position="487"/>
        <end position="528"/>
    </location>
</feature>
<sequence>MPSPRRLCQALIIAGNDYERCLAPVSRHLKHCCAVHFAESDASYREYKAAAKRADELRVYAQQKCSEVKRLDSALVDFYSDGLRDYINAVELELKLRMEHGKRFFFVVDERHQQRLDKLGRDLDHGRRLMQILGARRASETAGPVGGQGTRIKGQRGNILVRRSSPTPRVVQRHNRRKSKSVSKAKSRRAKTKARQTSQKKECVDTKSGQAQDGLLSAHEEDVKSAFDVNLNQEAHRYEDSMVEQVRELPTTWGTPDVLSEALDAESMDQVVCGSPRQSLIFQVEMIDVGFATVHPDATSADVLEHPQYFYDDLKPDDDPIPDDVPTAHNVDVVHHPTSTRSTTPDTGLAAESPDGLAYLLPCPRLSSKFNLNPPVLIQRTQTLAQSSAAVSQVLSTTKEVGLDGPEDSVLGVLSSTMASCTHAGRADACVSDDLGDHCQALRMPQRPKNAYMEHHASVETTADLRGSAMEGSEGIAAPARPFACNHDNNDHGSIINPHSGRRVNRNAKVESRKKVDEREDDDDGQQGGHRWDSWGIVGFTMLVAIPLLAVRRWESLQVFWKMVRWMFTIRLRLALGRYLGREVCAAGTPASPRTAHETLVLLNVQ</sequence>
<comment type="caution">
    <text evidence="2">The sequence shown here is derived from an EMBL/GenBank/DDBJ whole genome shotgun (WGS) entry which is preliminary data.</text>
</comment>
<protein>
    <submittedName>
        <fullName evidence="2">Uncharacterized protein</fullName>
    </submittedName>
</protein>
<name>A0AAD7XE55_9APHY</name>
<evidence type="ECO:0000313" key="3">
    <source>
        <dbReference type="Proteomes" id="UP001215151"/>
    </source>
</evidence>
<dbReference type="AlphaFoldDB" id="A0AAD7XE55"/>
<evidence type="ECO:0000313" key="2">
    <source>
        <dbReference type="EMBL" id="KAJ8489008.1"/>
    </source>
</evidence>
<feature type="compositionally biased region" description="Basic and acidic residues" evidence="1">
    <location>
        <begin position="508"/>
        <end position="518"/>
    </location>
</feature>
<proteinExistence type="predicted"/>
<accession>A0AAD7XE55</accession>
<feature type="region of interest" description="Disordered" evidence="1">
    <location>
        <begin position="161"/>
        <end position="211"/>
    </location>
</feature>
<dbReference type="EMBL" id="JAPEVG010000055">
    <property type="protein sequence ID" value="KAJ8489008.1"/>
    <property type="molecule type" value="Genomic_DNA"/>
</dbReference>
<evidence type="ECO:0000256" key="1">
    <source>
        <dbReference type="SAM" id="MobiDB-lite"/>
    </source>
</evidence>
<feature type="compositionally biased region" description="Basic residues" evidence="1">
    <location>
        <begin position="171"/>
        <end position="194"/>
    </location>
</feature>